<sequence length="93" mass="11097">MYSAVEILFAKHLPWSASKPIYKQLGNLEERFHETMSVPFGEKIQMKNNHYPNEHHFYHNIGVLFSHYHLFLDKPQLLDTSQWKACKFHAPTR</sequence>
<protein>
    <submittedName>
        <fullName evidence="1">Uncharacterized protein</fullName>
    </submittedName>
</protein>
<dbReference type="Proteomes" id="UP000265566">
    <property type="component" value="Chromosome 6"/>
</dbReference>
<name>A0A396HIK0_MEDTR</name>
<dbReference type="Gramene" id="rna37934">
    <property type="protein sequence ID" value="RHN53162.1"/>
    <property type="gene ID" value="gene37934"/>
</dbReference>
<evidence type="ECO:0000313" key="2">
    <source>
        <dbReference type="Proteomes" id="UP000265566"/>
    </source>
</evidence>
<accession>A0A396HIK0</accession>
<organism evidence="1 2">
    <name type="scientific">Medicago truncatula</name>
    <name type="common">Barrel medic</name>
    <name type="synonym">Medicago tribuloides</name>
    <dbReference type="NCBI Taxonomy" id="3880"/>
    <lineage>
        <taxon>Eukaryota</taxon>
        <taxon>Viridiplantae</taxon>
        <taxon>Streptophyta</taxon>
        <taxon>Embryophyta</taxon>
        <taxon>Tracheophyta</taxon>
        <taxon>Spermatophyta</taxon>
        <taxon>Magnoliopsida</taxon>
        <taxon>eudicotyledons</taxon>
        <taxon>Gunneridae</taxon>
        <taxon>Pentapetalae</taxon>
        <taxon>rosids</taxon>
        <taxon>fabids</taxon>
        <taxon>Fabales</taxon>
        <taxon>Fabaceae</taxon>
        <taxon>Papilionoideae</taxon>
        <taxon>50 kb inversion clade</taxon>
        <taxon>NPAAA clade</taxon>
        <taxon>Hologalegina</taxon>
        <taxon>IRL clade</taxon>
        <taxon>Trifolieae</taxon>
        <taxon>Medicago</taxon>
    </lineage>
</organism>
<evidence type="ECO:0000313" key="1">
    <source>
        <dbReference type="EMBL" id="RHN53162.1"/>
    </source>
</evidence>
<proteinExistence type="predicted"/>
<reference evidence="2" key="1">
    <citation type="journal article" date="2018" name="Nat. Plants">
        <title>Whole-genome landscape of Medicago truncatula symbiotic genes.</title>
        <authorList>
            <person name="Pecrix Y."/>
            <person name="Staton S.E."/>
            <person name="Sallet E."/>
            <person name="Lelandais-Briere C."/>
            <person name="Moreau S."/>
            <person name="Carrere S."/>
            <person name="Blein T."/>
            <person name="Jardinaud M.F."/>
            <person name="Latrasse D."/>
            <person name="Zouine M."/>
            <person name="Zahm M."/>
            <person name="Kreplak J."/>
            <person name="Mayjonade B."/>
            <person name="Satge C."/>
            <person name="Perez M."/>
            <person name="Cauet S."/>
            <person name="Marande W."/>
            <person name="Chantry-Darmon C."/>
            <person name="Lopez-Roques C."/>
            <person name="Bouchez O."/>
            <person name="Berard A."/>
            <person name="Debelle F."/>
            <person name="Munos S."/>
            <person name="Bendahmane A."/>
            <person name="Berges H."/>
            <person name="Niebel A."/>
            <person name="Buitink J."/>
            <person name="Frugier F."/>
            <person name="Benhamed M."/>
            <person name="Crespi M."/>
            <person name="Gouzy J."/>
            <person name="Gamas P."/>
        </authorList>
    </citation>
    <scope>NUCLEOTIDE SEQUENCE [LARGE SCALE GENOMIC DNA]</scope>
    <source>
        <strain evidence="2">cv. Jemalong A17</strain>
    </source>
</reference>
<comment type="caution">
    <text evidence="1">The sequence shown here is derived from an EMBL/GenBank/DDBJ whole genome shotgun (WGS) entry which is preliminary data.</text>
</comment>
<dbReference type="EMBL" id="PSQE01000006">
    <property type="protein sequence ID" value="RHN53162.1"/>
    <property type="molecule type" value="Genomic_DNA"/>
</dbReference>
<gene>
    <name evidence="1" type="ORF">MtrunA17_Chr6g0488461</name>
</gene>
<dbReference type="AlphaFoldDB" id="A0A396HIK0"/>